<feature type="transmembrane region" description="Helical" evidence="1">
    <location>
        <begin position="6"/>
        <end position="30"/>
    </location>
</feature>
<evidence type="ECO:0000313" key="3">
    <source>
        <dbReference type="Proteomes" id="UP000199159"/>
    </source>
</evidence>
<protein>
    <submittedName>
        <fullName evidence="2">Uncharacterized protein</fullName>
    </submittedName>
</protein>
<sequence>MTGIAIAIIFSMVFMIGIPIALFFTIKYLLRYNAKLRKRD</sequence>
<dbReference type="STRING" id="930152.SAMN05216565_101356"/>
<organism evidence="2 3">
    <name type="scientific">Litchfieldia salsa</name>
    <dbReference type="NCBI Taxonomy" id="930152"/>
    <lineage>
        <taxon>Bacteria</taxon>
        <taxon>Bacillati</taxon>
        <taxon>Bacillota</taxon>
        <taxon>Bacilli</taxon>
        <taxon>Bacillales</taxon>
        <taxon>Bacillaceae</taxon>
        <taxon>Litchfieldia</taxon>
    </lineage>
</organism>
<keyword evidence="1" id="KW-0472">Membrane</keyword>
<keyword evidence="1" id="KW-0812">Transmembrane</keyword>
<name>A0A1H0PK40_9BACI</name>
<proteinExistence type="predicted"/>
<evidence type="ECO:0000313" key="2">
    <source>
        <dbReference type="EMBL" id="SDP05461.1"/>
    </source>
</evidence>
<keyword evidence="1" id="KW-1133">Transmembrane helix</keyword>
<reference evidence="3" key="1">
    <citation type="submission" date="2016-10" db="EMBL/GenBank/DDBJ databases">
        <authorList>
            <person name="Varghese N."/>
            <person name="Submissions S."/>
        </authorList>
    </citation>
    <scope>NUCLEOTIDE SEQUENCE [LARGE SCALE GENOMIC DNA]</scope>
    <source>
        <strain evidence="3">IBRC-M10078</strain>
    </source>
</reference>
<dbReference type="EMBL" id="FNJU01000001">
    <property type="protein sequence ID" value="SDP05461.1"/>
    <property type="molecule type" value="Genomic_DNA"/>
</dbReference>
<dbReference type="Proteomes" id="UP000199159">
    <property type="component" value="Unassembled WGS sequence"/>
</dbReference>
<dbReference type="AlphaFoldDB" id="A0A1H0PK40"/>
<gene>
    <name evidence="2" type="ORF">SAMN05216565_101356</name>
</gene>
<evidence type="ECO:0000256" key="1">
    <source>
        <dbReference type="SAM" id="Phobius"/>
    </source>
</evidence>
<accession>A0A1H0PK40</accession>
<dbReference type="RefSeq" id="WP_274380192.1">
    <property type="nucleotide sequence ID" value="NZ_FNJU01000001.1"/>
</dbReference>
<keyword evidence="3" id="KW-1185">Reference proteome</keyword>